<comment type="catalytic activity">
    <reaction evidence="18">
        <text>(6S)-5,6,7,8-tetrahydrofolyl-(gamma-L-Glu)(n) + L-glutamate + ATP = (6S)-5,6,7,8-tetrahydrofolyl-(gamma-L-Glu)(n+1) + ADP + phosphate + H(+)</text>
        <dbReference type="Rhea" id="RHEA:10580"/>
        <dbReference type="Rhea" id="RHEA-COMP:14738"/>
        <dbReference type="Rhea" id="RHEA-COMP:14740"/>
        <dbReference type="ChEBI" id="CHEBI:15378"/>
        <dbReference type="ChEBI" id="CHEBI:29985"/>
        <dbReference type="ChEBI" id="CHEBI:30616"/>
        <dbReference type="ChEBI" id="CHEBI:43474"/>
        <dbReference type="ChEBI" id="CHEBI:141005"/>
        <dbReference type="ChEBI" id="CHEBI:456216"/>
        <dbReference type="EC" id="6.3.2.17"/>
    </reaction>
</comment>
<gene>
    <name evidence="25" type="primary">fgs</name>
    <name evidence="25" type="ORF">L21SP4_01126</name>
</gene>
<dbReference type="GO" id="GO:0004326">
    <property type="term" value="F:tetrahydrofolylpolyglutamate synthase activity"/>
    <property type="evidence" value="ECO:0007669"/>
    <property type="project" value="UniProtKB-EC"/>
</dbReference>
<dbReference type="PROSITE" id="PS01012">
    <property type="entry name" value="FOLYLPOLYGLU_SYNT_2"/>
    <property type="match status" value="1"/>
</dbReference>
<keyword evidence="14" id="KW-0289">Folate biosynthesis</keyword>
<dbReference type="Proteomes" id="UP000035268">
    <property type="component" value="Chromosome"/>
</dbReference>
<dbReference type="NCBIfam" id="TIGR01499">
    <property type="entry name" value="folC"/>
    <property type="match status" value="1"/>
</dbReference>
<dbReference type="GO" id="GO:0005524">
    <property type="term" value="F:ATP binding"/>
    <property type="evidence" value="ECO:0007669"/>
    <property type="project" value="UniProtKB-KW"/>
</dbReference>
<accession>A0A0G3EDI8</accession>
<keyword evidence="10" id="KW-0479">Metal-binding</keyword>
<dbReference type="Pfam" id="PF02875">
    <property type="entry name" value="Mur_ligase_C"/>
    <property type="match status" value="1"/>
</dbReference>
<dbReference type="EMBL" id="CP010904">
    <property type="protein sequence ID" value="AKJ64378.1"/>
    <property type="molecule type" value="Genomic_DNA"/>
</dbReference>
<comment type="catalytic activity">
    <reaction evidence="19">
        <text>10-formyltetrahydrofolyl-(gamma-L-Glu)(n) + L-glutamate + ATP = 10-formyltetrahydrofolyl-(gamma-L-Glu)(n+1) + ADP + phosphate + H(+)</text>
        <dbReference type="Rhea" id="RHEA:51904"/>
        <dbReference type="Rhea" id="RHEA-COMP:13088"/>
        <dbReference type="Rhea" id="RHEA-COMP:14300"/>
        <dbReference type="ChEBI" id="CHEBI:15378"/>
        <dbReference type="ChEBI" id="CHEBI:29985"/>
        <dbReference type="ChEBI" id="CHEBI:30616"/>
        <dbReference type="ChEBI" id="CHEBI:43474"/>
        <dbReference type="ChEBI" id="CHEBI:134413"/>
        <dbReference type="ChEBI" id="CHEBI:456216"/>
        <dbReference type="EC" id="6.3.2.17"/>
    </reaction>
</comment>
<dbReference type="RefSeq" id="WP_160300691.1">
    <property type="nucleotide sequence ID" value="NZ_CP010904.1"/>
</dbReference>
<evidence type="ECO:0000256" key="10">
    <source>
        <dbReference type="ARBA" id="ARBA00022723"/>
    </source>
</evidence>
<keyword evidence="11 22" id="KW-0547">Nucleotide-binding</keyword>
<dbReference type="GO" id="GO:0046656">
    <property type="term" value="P:folic acid biosynthetic process"/>
    <property type="evidence" value="ECO:0007669"/>
    <property type="project" value="UniProtKB-KW"/>
</dbReference>
<evidence type="ECO:0000256" key="8">
    <source>
        <dbReference type="ARBA" id="ARBA00019357"/>
    </source>
</evidence>
<dbReference type="InterPro" id="IPR013221">
    <property type="entry name" value="Mur_ligase_cen"/>
</dbReference>
<dbReference type="InterPro" id="IPR004101">
    <property type="entry name" value="Mur_ligase_C"/>
</dbReference>
<dbReference type="GO" id="GO:0008841">
    <property type="term" value="F:dihydrofolate synthase activity"/>
    <property type="evidence" value="ECO:0007669"/>
    <property type="project" value="UniProtKB-EC"/>
</dbReference>
<dbReference type="PATRIC" id="fig|1609981.3.peg.1175"/>
<evidence type="ECO:0000256" key="6">
    <source>
        <dbReference type="ARBA" id="ARBA00013023"/>
    </source>
</evidence>
<reference evidence="26" key="1">
    <citation type="submission" date="2015-02" db="EMBL/GenBank/DDBJ databases">
        <title>Description and complete genome sequence of the first cultured representative of the subdivision 5 of the Verrucomicrobia phylum.</title>
        <authorList>
            <person name="Spring S."/>
            <person name="Bunk B."/>
            <person name="Sproer C."/>
            <person name="Klenk H.-P."/>
        </authorList>
    </citation>
    <scope>NUCLEOTIDE SEQUENCE [LARGE SCALE GENOMIC DNA]</scope>
    <source>
        <strain evidence="26">L21-Fru-AB</strain>
    </source>
</reference>
<dbReference type="Pfam" id="PF08245">
    <property type="entry name" value="Mur_ligase_M"/>
    <property type="match status" value="1"/>
</dbReference>
<dbReference type="OrthoDB" id="9809356at2"/>
<comment type="similarity">
    <text evidence="5 22">Belongs to the folylpolyglutamate synthase family.</text>
</comment>
<dbReference type="Gene3D" id="3.90.190.20">
    <property type="entry name" value="Mur ligase, C-terminal domain"/>
    <property type="match status" value="1"/>
</dbReference>
<evidence type="ECO:0000256" key="22">
    <source>
        <dbReference type="PIRNR" id="PIRNR001563"/>
    </source>
</evidence>
<evidence type="ECO:0000256" key="2">
    <source>
        <dbReference type="ARBA" id="ARBA00002714"/>
    </source>
</evidence>
<name>A0A0G3EDI8_9BACT</name>
<dbReference type="InterPro" id="IPR018109">
    <property type="entry name" value="Folylpolyglutamate_synth_CS"/>
</dbReference>
<dbReference type="KEGG" id="vbl:L21SP4_01126"/>
<reference evidence="25 26" key="2">
    <citation type="journal article" date="2016" name="ISME J.">
        <title>Characterization of the first cultured representative of Verrucomicrobia subdivision 5 indicates the proposal of a novel phylum.</title>
        <authorList>
            <person name="Spring S."/>
            <person name="Bunk B."/>
            <person name="Sproer C."/>
            <person name="Schumann P."/>
            <person name="Rohde M."/>
            <person name="Tindall B.J."/>
            <person name="Klenk H.P."/>
        </authorList>
    </citation>
    <scope>NUCLEOTIDE SEQUENCE [LARGE SCALE GENOMIC DNA]</scope>
    <source>
        <strain evidence="25 26">L21-Fru-AB</strain>
    </source>
</reference>
<dbReference type="InterPro" id="IPR001645">
    <property type="entry name" value="Folylpolyglutamate_synth"/>
</dbReference>
<dbReference type="AlphaFoldDB" id="A0A0G3EDI8"/>
<comment type="pathway">
    <text evidence="3">Cofactor biosynthesis; tetrahydrofolate biosynthesis; 7,8-dihydrofolate from 2-amino-4-hydroxy-6-hydroxymethyl-7,8-dihydropteridine diphosphate and 4-aminobenzoate: step 2/2.</text>
</comment>
<evidence type="ECO:0000256" key="17">
    <source>
        <dbReference type="ARBA" id="ARBA00032510"/>
    </source>
</evidence>
<evidence type="ECO:0000256" key="15">
    <source>
        <dbReference type="ARBA" id="ARBA00030048"/>
    </source>
</evidence>
<dbReference type="SUPFAM" id="SSF53244">
    <property type="entry name" value="MurD-like peptide ligases, peptide-binding domain"/>
    <property type="match status" value="1"/>
</dbReference>
<comment type="cofactor">
    <cofactor evidence="1">
        <name>Mg(2+)</name>
        <dbReference type="ChEBI" id="CHEBI:18420"/>
    </cofactor>
</comment>
<dbReference type="InterPro" id="IPR036615">
    <property type="entry name" value="Mur_ligase_C_dom_sf"/>
</dbReference>
<evidence type="ECO:0000256" key="18">
    <source>
        <dbReference type="ARBA" id="ARBA00047493"/>
    </source>
</evidence>
<dbReference type="InterPro" id="IPR036565">
    <property type="entry name" value="Mur-like_cat_sf"/>
</dbReference>
<dbReference type="GO" id="GO:0005737">
    <property type="term" value="C:cytoplasm"/>
    <property type="evidence" value="ECO:0007669"/>
    <property type="project" value="TreeGrafter"/>
</dbReference>
<evidence type="ECO:0000313" key="25">
    <source>
        <dbReference type="EMBL" id="AKJ64378.1"/>
    </source>
</evidence>
<proteinExistence type="inferred from homology"/>
<evidence type="ECO:0000256" key="20">
    <source>
        <dbReference type="ARBA" id="ARBA00049035"/>
    </source>
</evidence>
<evidence type="ECO:0000256" key="9">
    <source>
        <dbReference type="ARBA" id="ARBA00022598"/>
    </source>
</evidence>
<evidence type="ECO:0000256" key="21">
    <source>
        <dbReference type="ARBA" id="ARBA00049161"/>
    </source>
</evidence>
<keyword evidence="12 22" id="KW-0067">ATP-binding</keyword>
<dbReference type="Gene3D" id="3.40.1190.10">
    <property type="entry name" value="Mur-like, catalytic domain"/>
    <property type="match status" value="1"/>
</dbReference>
<dbReference type="PANTHER" id="PTHR11136:SF0">
    <property type="entry name" value="DIHYDROFOLATE SYNTHETASE-RELATED"/>
    <property type="match status" value="1"/>
</dbReference>
<dbReference type="GO" id="GO:0046872">
    <property type="term" value="F:metal ion binding"/>
    <property type="evidence" value="ECO:0007669"/>
    <property type="project" value="UniProtKB-KW"/>
</dbReference>
<sequence>MNRPRGSESSHGEEQPALQRLYERTSRGVGPGLEVTRLVLDRLDNPHLDLAPVHVAGSNGKGSVCAMIESALVRSGLPAALYTSPHLVRLNERFRVGGRDISTSNLHRWIEKLERLALELELEAVRPPTFFELTTALAFGWFREAGGTLPVIETGMGGRWDATNVVHPLLSVITRIDLEHTEFLGDTLEQIAGEKAGIIKPGRPVVCGAMPPEALEVVRRTADEQGAPLREAAGTVEVQMLSRDAAGQKLRMTTSNRNYAPFVLPLRGACQRENAATAVAALETAEELLGMELDIPGGLAQTKWPSRLQCLKEGPPAVLLDGAHNPGAARALAISLRELYGKKVQAGFVLGFLKDKDAAAYLREIRPVAARCWSVHLPADRPSMTAGEIESLGRSGGLEIRASDTHHAPREAEAWAAADPRRVVVITGSLYWAETLKRDGWNTSGRVHAS</sequence>
<evidence type="ECO:0000256" key="1">
    <source>
        <dbReference type="ARBA" id="ARBA00001946"/>
    </source>
</evidence>
<dbReference type="STRING" id="1307763.L21SP4_01126"/>
<evidence type="ECO:0000256" key="14">
    <source>
        <dbReference type="ARBA" id="ARBA00022909"/>
    </source>
</evidence>
<evidence type="ECO:0000256" key="12">
    <source>
        <dbReference type="ARBA" id="ARBA00022840"/>
    </source>
</evidence>
<dbReference type="FunFam" id="3.40.1190.10:FF:000011">
    <property type="entry name" value="Folylpolyglutamate synthase/dihydrofolate synthase"/>
    <property type="match status" value="1"/>
</dbReference>
<evidence type="ECO:0000256" key="7">
    <source>
        <dbReference type="ARBA" id="ARBA00013025"/>
    </source>
</evidence>
<organism evidence="25 26">
    <name type="scientific">Kiritimatiella glycovorans</name>
    <dbReference type="NCBI Taxonomy" id="1307763"/>
    <lineage>
        <taxon>Bacteria</taxon>
        <taxon>Pseudomonadati</taxon>
        <taxon>Kiritimatiellota</taxon>
        <taxon>Kiritimatiellia</taxon>
        <taxon>Kiritimatiellales</taxon>
        <taxon>Kiritimatiellaceae</taxon>
        <taxon>Kiritimatiella</taxon>
    </lineage>
</organism>
<protein>
    <recommendedName>
        <fullName evidence="8">Dihydrofolate synthase/folylpolyglutamate synthase</fullName>
        <ecNumber evidence="6">6.3.2.12</ecNumber>
        <ecNumber evidence="7">6.3.2.17</ecNumber>
    </recommendedName>
    <alternativeName>
        <fullName evidence="17">Folylpoly-gamma-glutamate synthetase-dihydrofolate synthetase</fullName>
    </alternativeName>
    <alternativeName>
        <fullName evidence="15">Folylpolyglutamate synthetase</fullName>
    </alternativeName>
    <alternativeName>
        <fullName evidence="16">Tetrahydrofolylpolyglutamate synthase</fullName>
    </alternativeName>
</protein>
<dbReference type="SUPFAM" id="SSF53623">
    <property type="entry name" value="MurD-like peptide ligases, catalytic domain"/>
    <property type="match status" value="1"/>
</dbReference>
<evidence type="ECO:0000256" key="3">
    <source>
        <dbReference type="ARBA" id="ARBA00004799"/>
    </source>
</evidence>
<evidence type="ECO:0000259" key="24">
    <source>
        <dbReference type="Pfam" id="PF08245"/>
    </source>
</evidence>
<feature type="domain" description="Mur ligase C-terminal" evidence="23">
    <location>
        <begin position="307"/>
        <end position="429"/>
    </location>
</feature>
<dbReference type="PANTHER" id="PTHR11136">
    <property type="entry name" value="FOLYLPOLYGLUTAMATE SYNTHASE-RELATED"/>
    <property type="match status" value="1"/>
</dbReference>
<keyword evidence="9 22" id="KW-0436">Ligase</keyword>
<comment type="catalytic activity">
    <reaction evidence="20">
        <text>(6R)-5,10-methylenetetrahydrofolyl-(gamma-L-Glu)(n) + L-glutamate + ATP = (6R)-5,10-methylenetetrahydrofolyl-(gamma-L-Glu)(n+1) + ADP + phosphate + H(+)</text>
        <dbReference type="Rhea" id="RHEA:51912"/>
        <dbReference type="Rhea" id="RHEA-COMP:13257"/>
        <dbReference type="Rhea" id="RHEA-COMP:13258"/>
        <dbReference type="ChEBI" id="CHEBI:15378"/>
        <dbReference type="ChEBI" id="CHEBI:29985"/>
        <dbReference type="ChEBI" id="CHEBI:30616"/>
        <dbReference type="ChEBI" id="CHEBI:43474"/>
        <dbReference type="ChEBI" id="CHEBI:136572"/>
        <dbReference type="ChEBI" id="CHEBI:456216"/>
        <dbReference type="EC" id="6.3.2.17"/>
    </reaction>
</comment>
<evidence type="ECO:0000256" key="4">
    <source>
        <dbReference type="ARBA" id="ARBA00005150"/>
    </source>
</evidence>
<evidence type="ECO:0000313" key="26">
    <source>
        <dbReference type="Proteomes" id="UP000035268"/>
    </source>
</evidence>
<keyword evidence="26" id="KW-1185">Reference proteome</keyword>
<evidence type="ECO:0000256" key="19">
    <source>
        <dbReference type="ARBA" id="ARBA00047808"/>
    </source>
</evidence>
<keyword evidence="13" id="KW-0460">Magnesium</keyword>
<evidence type="ECO:0000256" key="11">
    <source>
        <dbReference type="ARBA" id="ARBA00022741"/>
    </source>
</evidence>
<dbReference type="EC" id="6.3.2.17" evidence="7"/>
<comment type="function">
    <text evidence="2">Functions in two distinct reactions of the de novo folate biosynthetic pathway. Catalyzes the addition of a glutamate residue to dihydropteroate (7,8-dihydropteroate or H2Pte) to form dihydrofolate (7,8-dihydrofolate monoglutamate or H2Pte-Glu). Also catalyzes successive additions of L-glutamate to tetrahydrofolate or 10-formyltetrahydrofolate or 5,10-methylenetetrahydrofolate, leading to folylpolyglutamate derivatives.</text>
</comment>
<evidence type="ECO:0000259" key="23">
    <source>
        <dbReference type="Pfam" id="PF02875"/>
    </source>
</evidence>
<feature type="domain" description="Mur ligase central" evidence="24">
    <location>
        <begin position="55"/>
        <end position="281"/>
    </location>
</feature>
<dbReference type="PIRSF" id="PIRSF001563">
    <property type="entry name" value="Folylpolyglu_synth"/>
    <property type="match status" value="1"/>
</dbReference>
<comment type="catalytic activity">
    <reaction evidence="21">
        <text>7,8-dihydropteroate + L-glutamate + ATP = 7,8-dihydrofolate + ADP + phosphate + H(+)</text>
        <dbReference type="Rhea" id="RHEA:23584"/>
        <dbReference type="ChEBI" id="CHEBI:15378"/>
        <dbReference type="ChEBI" id="CHEBI:17839"/>
        <dbReference type="ChEBI" id="CHEBI:29985"/>
        <dbReference type="ChEBI" id="CHEBI:30616"/>
        <dbReference type="ChEBI" id="CHEBI:43474"/>
        <dbReference type="ChEBI" id="CHEBI:57451"/>
        <dbReference type="ChEBI" id="CHEBI:456216"/>
        <dbReference type="EC" id="6.3.2.12"/>
    </reaction>
</comment>
<evidence type="ECO:0000256" key="16">
    <source>
        <dbReference type="ARBA" id="ARBA00030592"/>
    </source>
</evidence>
<evidence type="ECO:0000256" key="13">
    <source>
        <dbReference type="ARBA" id="ARBA00022842"/>
    </source>
</evidence>
<comment type="pathway">
    <text evidence="4">Cofactor biosynthesis; tetrahydrofolylpolyglutamate biosynthesis.</text>
</comment>
<dbReference type="EC" id="6.3.2.12" evidence="6"/>
<evidence type="ECO:0000256" key="5">
    <source>
        <dbReference type="ARBA" id="ARBA00008276"/>
    </source>
</evidence>